<dbReference type="InterPro" id="IPR002657">
    <property type="entry name" value="BilAc:Na_symport/Acr3"/>
</dbReference>
<comment type="subcellular location">
    <subcellularLocation>
        <location evidence="1">Membrane</location>
        <topology evidence="1">Multi-pass membrane protein</topology>
    </subcellularLocation>
</comment>
<feature type="transmembrane region" description="Helical" evidence="5">
    <location>
        <begin position="6"/>
        <end position="24"/>
    </location>
</feature>
<evidence type="ECO:0000256" key="2">
    <source>
        <dbReference type="ARBA" id="ARBA00022692"/>
    </source>
</evidence>
<evidence type="ECO:0000256" key="4">
    <source>
        <dbReference type="ARBA" id="ARBA00023136"/>
    </source>
</evidence>
<comment type="caution">
    <text evidence="6">The sequence shown here is derived from an EMBL/GenBank/DDBJ whole genome shotgun (WGS) entry which is preliminary data.</text>
</comment>
<dbReference type="InterPro" id="IPR004710">
    <property type="entry name" value="Bilac:Na_transpt"/>
</dbReference>
<reference evidence="6 7" key="1">
    <citation type="submission" date="2019-08" db="EMBL/GenBank/DDBJ databases">
        <authorList>
            <person name="Ye J."/>
        </authorList>
    </citation>
    <scope>NUCLEOTIDE SEQUENCE [LARGE SCALE GENOMIC DNA]</scope>
    <source>
        <strain evidence="6 7">TK008</strain>
    </source>
</reference>
<feature type="transmembrane region" description="Helical" evidence="5">
    <location>
        <begin position="180"/>
        <end position="200"/>
    </location>
</feature>
<feature type="transmembrane region" description="Helical" evidence="5">
    <location>
        <begin position="36"/>
        <end position="58"/>
    </location>
</feature>
<accession>A0A5C6S7J9</accession>
<feature type="transmembrane region" description="Helical" evidence="5">
    <location>
        <begin position="153"/>
        <end position="174"/>
    </location>
</feature>
<evidence type="ECO:0000256" key="3">
    <source>
        <dbReference type="ARBA" id="ARBA00022989"/>
    </source>
</evidence>
<keyword evidence="7" id="KW-1185">Reference proteome</keyword>
<evidence type="ECO:0000313" key="6">
    <source>
        <dbReference type="EMBL" id="TXB70041.1"/>
    </source>
</evidence>
<dbReference type="AlphaFoldDB" id="A0A5C6S7J9"/>
<evidence type="ECO:0000256" key="1">
    <source>
        <dbReference type="ARBA" id="ARBA00004141"/>
    </source>
</evidence>
<dbReference type="PANTHER" id="PTHR10361">
    <property type="entry name" value="SODIUM-BILE ACID COTRANSPORTER"/>
    <property type="match status" value="1"/>
</dbReference>
<gene>
    <name evidence="6" type="ORF">FQV27_08070</name>
</gene>
<evidence type="ECO:0000313" key="7">
    <source>
        <dbReference type="Proteomes" id="UP000321562"/>
    </source>
</evidence>
<keyword evidence="3 5" id="KW-1133">Transmembrane helix</keyword>
<dbReference type="OrthoDB" id="9806785at2"/>
<dbReference type="Proteomes" id="UP000321562">
    <property type="component" value="Unassembled WGS sequence"/>
</dbReference>
<feature type="transmembrane region" description="Helical" evidence="5">
    <location>
        <begin position="207"/>
        <end position="225"/>
    </location>
</feature>
<proteinExistence type="predicted"/>
<organism evidence="6 7">
    <name type="scientific">Paracoccus aurantiacus</name>
    <dbReference type="NCBI Taxonomy" id="2599412"/>
    <lineage>
        <taxon>Bacteria</taxon>
        <taxon>Pseudomonadati</taxon>
        <taxon>Pseudomonadota</taxon>
        <taxon>Alphaproteobacteria</taxon>
        <taxon>Rhodobacterales</taxon>
        <taxon>Paracoccaceae</taxon>
        <taxon>Paracoccus</taxon>
    </lineage>
</organism>
<dbReference type="RefSeq" id="WP_147097333.1">
    <property type="nucleotide sequence ID" value="NZ_JBHUFH010000001.1"/>
</dbReference>
<protein>
    <recommendedName>
        <fullName evidence="8">Bile acid:sodium symporter family protein</fullName>
    </recommendedName>
</protein>
<name>A0A5C6S7J9_9RHOB</name>
<dbReference type="EMBL" id="VOPL01000002">
    <property type="protein sequence ID" value="TXB70041.1"/>
    <property type="molecule type" value="Genomic_DNA"/>
</dbReference>
<feature type="transmembrane region" description="Helical" evidence="5">
    <location>
        <begin position="96"/>
        <end position="115"/>
    </location>
</feature>
<dbReference type="InterPro" id="IPR038770">
    <property type="entry name" value="Na+/solute_symporter_sf"/>
</dbReference>
<dbReference type="GO" id="GO:0016020">
    <property type="term" value="C:membrane"/>
    <property type="evidence" value="ECO:0007669"/>
    <property type="project" value="UniProtKB-SubCell"/>
</dbReference>
<feature type="transmembrane region" description="Helical" evidence="5">
    <location>
        <begin position="64"/>
        <end position="84"/>
    </location>
</feature>
<keyword evidence="4 5" id="KW-0472">Membrane</keyword>
<dbReference type="Gene3D" id="1.20.1530.20">
    <property type="match status" value="1"/>
</dbReference>
<evidence type="ECO:0008006" key="8">
    <source>
        <dbReference type="Google" id="ProtNLM"/>
    </source>
</evidence>
<evidence type="ECO:0000256" key="5">
    <source>
        <dbReference type="SAM" id="Phobius"/>
    </source>
</evidence>
<dbReference type="Pfam" id="PF01758">
    <property type="entry name" value="SBF"/>
    <property type="match status" value="1"/>
</dbReference>
<feature type="transmembrane region" description="Helical" evidence="5">
    <location>
        <begin position="231"/>
        <end position="253"/>
    </location>
</feature>
<dbReference type="PANTHER" id="PTHR10361:SF28">
    <property type="entry name" value="P3 PROTEIN-RELATED"/>
    <property type="match status" value="1"/>
</dbReference>
<sequence length="259" mass="26368">MFALLSAITLASVMFATGLLLRAGDFRRLGDQPVPAVAGLAMQMLCLPVAALLIGAFAGVAAEIGVGLTLLALAPATAASHVLVGLGGGNIGLSRVLTAFSTVLFLPVMLALSAGEVAAHFWPLSIAAYLVPLLLGIWIGWRNRPLAAQIERRAALAGSALTGLLAVATLIGGWRQVDFALIASCLTLAGLAVLAGLLLFPRNRSNGLTLGLSVSMQNVAVPLAIGFGGSLGVAAAVYGIVMYVVAVAALVILRQIRGR</sequence>
<keyword evidence="2 5" id="KW-0812">Transmembrane</keyword>
<feature type="transmembrane region" description="Helical" evidence="5">
    <location>
        <begin position="121"/>
        <end position="141"/>
    </location>
</feature>